<dbReference type="Gene3D" id="3.90.830.10">
    <property type="entry name" value="Syntaxin Binding Protein 1, Chain A, domain 2"/>
    <property type="match status" value="1"/>
</dbReference>
<organism evidence="3 4">
    <name type="scientific">Seminavis robusta</name>
    <dbReference type="NCBI Taxonomy" id="568900"/>
    <lineage>
        <taxon>Eukaryota</taxon>
        <taxon>Sar</taxon>
        <taxon>Stramenopiles</taxon>
        <taxon>Ochrophyta</taxon>
        <taxon>Bacillariophyta</taxon>
        <taxon>Bacillariophyceae</taxon>
        <taxon>Bacillariophycidae</taxon>
        <taxon>Naviculales</taxon>
        <taxon>Naviculaceae</taxon>
        <taxon>Seminavis</taxon>
    </lineage>
</organism>
<feature type="compositionally biased region" description="Low complexity" evidence="2">
    <location>
        <begin position="557"/>
        <end position="566"/>
    </location>
</feature>
<dbReference type="InterPro" id="IPR027482">
    <property type="entry name" value="Sec1-like_dom2"/>
</dbReference>
<dbReference type="OrthoDB" id="2228at2759"/>
<proteinExistence type="inferred from homology"/>
<name>A0A9N8DH54_9STRA</name>
<keyword evidence="4" id="KW-1185">Reference proteome</keyword>
<evidence type="ECO:0000313" key="4">
    <source>
        <dbReference type="Proteomes" id="UP001153069"/>
    </source>
</evidence>
<dbReference type="Gene3D" id="3.40.50.1910">
    <property type="match status" value="1"/>
</dbReference>
<feature type="compositionally biased region" description="Acidic residues" evidence="2">
    <location>
        <begin position="508"/>
        <end position="518"/>
    </location>
</feature>
<dbReference type="AlphaFoldDB" id="A0A9N8DH54"/>
<dbReference type="InterPro" id="IPR036045">
    <property type="entry name" value="Sec1-like_sf"/>
</dbReference>
<dbReference type="PIRSF" id="PIRSF005715">
    <property type="entry name" value="VPS45_Sec1"/>
    <property type="match status" value="1"/>
</dbReference>
<gene>
    <name evidence="3" type="ORF">SEMRO_88_G046590.1</name>
</gene>
<comment type="similarity">
    <text evidence="1">Belongs to the STXBP/unc-18/SEC1 family.</text>
</comment>
<dbReference type="InterPro" id="IPR001619">
    <property type="entry name" value="Sec1-like"/>
</dbReference>
<sequence>MPMHKSASKGADNFPSLRKLVKDRLLKDVFEAAEEKSHGWKILVVDPGSMAVISSSVGMYDIMERRITIVESLEKKRAPFPDKGVIYLMEPTEDSISKLIEDYANKKPLYGPNVFLFFLQRLPDPLLEKIKYCRPLVKRVKALSEVNIDFLAKEDRGFTFDMRESFAPLYSRQGANKFEEVIANKLVTVCATLNEYPHIRYSKSSKVCDTLATLFHKKMDAFLAANPSWWYHGGSSKNDARASQRDRAVLLLLDRADDCLTPLMHDFHYQSMVHDLLKVERDRITTQAETQEDATETEAKDFLLDEKDELWVEIRGKHIAQVIELLSARIREIMNSNTGGALGGKKGDGEKKMSLTDMAAALKALPEYREIMSKLSQHMHISHECMDVFSAESLMDLSEIEQTLATGMDDEGRQPKMSEIIDRVELCLRKMKDPKARIRLILIATLSANGLNYDDRNRLLGAADFSRSDGQTVDNLKAMGAKMGGQKKEDKAGGGGGGFFSSLVGADSGDDDEDEDGEIAQSRFKPVLKRILQGLLGVGDQPLSFEDFPSVVPMPEASSGTAASSARGRKKKHHGGVEGSARKGGGKKDWNKAHGGATSGKKPALTFTGARSVVFTVGGMAHSEMRICREMQELENREIIFGSTAFVTAKDFVEDLSTLS</sequence>
<accession>A0A9N8DH54</accession>
<dbReference type="SUPFAM" id="SSF56815">
    <property type="entry name" value="Sec1/munc18-like (SM) proteins"/>
    <property type="match status" value="1"/>
</dbReference>
<dbReference type="InterPro" id="IPR043154">
    <property type="entry name" value="Sec-1-like_dom1"/>
</dbReference>
<dbReference type="InterPro" id="IPR043127">
    <property type="entry name" value="Sec-1-like_dom3a"/>
</dbReference>
<dbReference type="Proteomes" id="UP001153069">
    <property type="component" value="Unassembled WGS sequence"/>
</dbReference>
<dbReference type="Gene3D" id="1.25.40.60">
    <property type="match status" value="1"/>
</dbReference>
<dbReference type="GO" id="GO:0016192">
    <property type="term" value="P:vesicle-mediated transport"/>
    <property type="evidence" value="ECO:0007669"/>
    <property type="project" value="InterPro"/>
</dbReference>
<evidence type="ECO:0000313" key="3">
    <source>
        <dbReference type="EMBL" id="CAB9500639.1"/>
    </source>
</evidence>
<dbReference type="Gene3D" id="3.40.50.2060">
    <property type="match status" value="1"/>
</dbReference>
<evidence type="ECO:0000256" key="1">
    <source>
        <dbReference type="ARBA" id="ARBA00009884"/>
    </source>
</evidence>
<comment type="caution">
    <text evidence="3">The sequence shown here is derived from an EMBL/GenBank/DDBJ whole genome shotgun (WGS) entry which is preliminary data.</text>
</comment>
<feature type="region of interest" description="Disordered" evidence="2">
    <location>
        <begin position="481"/>
        <end position="520"/>
    </location>
</feature>
<reference evidence="3" key="1">
    <citation type="submission" date="2020-06" db="EMBL/GenBank/DDBJ databases">
        <authorList>
            <consortium name="Plant Systems Biology data submission"/>
        </authorList>
    </citation>
    <scope>NUCLEOTIDE SEQUENCE</scope>
    <source>
        <strain evidence="3">D6</strain>
    </source>
</reference>
<feature type="region of interest" description="Disordered" evidence="2">
    <location>
        <begin position="556"/>
        <end position="603"/>
    </location>
</feature>
<protein>
    <submittedName>
        <fullName evidence="3">Syntaxin-binding protein 1</fullName>
    </submittedName>
</protein>
<dbReference type="Pfam" id="PF00995">
    <property type="entry name" value="Sec1"/>
    <property type="match status" value="1"/>
</dbReference>
<dbReference type="PANTHER" id="PTHR11679">
    <property type="entry name" value="VESICLE PROTEIN SORTING-ASSOCIATED"/>
    <property type="match status" value="1"/>
</dbReference>
<evidence type="ECO:0000256" key="2">
    <source>
        <dbReference type="SAM" id="MobiDB-lite"/>
    </source>
</evidence>
<dbReference type="EMBL" id="CAICTM010000087">
    <property type="protein sequence ID" value="CAB9500639.1"/>
    <property type="molecule type" value="Genomic_DNA"/>
</dbReference>